<accession>A0A084WAG7</accession>
<name>A0A084WAG7_ANOSI</name>
<organism evidence="1">
    <name type="scientific">Anopheles sinensis</name>
    <name type="common">Mosquito</name>
    <dbReference type="NCBI Taxonomy" id="74873"/>
    <lineage>
        <taxon>Eukaryota</taxon>
        <taxon>Metazoa</taxon>
        <taxon>Ecdysozoa</taxon>
        <taxon>Arthropoda</taxon>
        <taxon>Hexapoda</taxon>
        <taxon>Insecta</taxon>
        <taxon>Pterygota</taxon>
        <taxon>Neoptera</taxon>
        <taxon>Endopterygota</taxon>
        <taxon>Diptera</taxon>
        <taxon>Nematocera</taxon>
        <taxon>Culicoidea</taxon>
        <taxon>Culicidae</taxon>
        <taxon>Anophelinae</taxon>
        <taxon>Anopheles</taxon>
    </lineage>
</organism>
<evidence type="ECO:0000313" key="3">
    <source>
        <dbReference type="Proteomes" id="UP000030765"/>
    </source>
</evidence>
<dbReference type="EnsemblMetazoa" id="ASIC015235-RA">
    <property type="protein sequence ID" value="ASIC015235-PA"/>
    <property type="gene ID" value="ASIC015235"/>
</dbReference>
<evidence type="ECO:0000313" key="2">
    <source>
        <dbReference type="EnsemblMetazoa" id="ASIC015235-PA"/>
    </source>
</evidence>
<evidence type="ECO:0000313" key="1">
    <source>
        <dbReference type="EMBL" id="KFB47211.1"/>
    </source>
</evidence>
<dbReference type="EMBL" id="KE525329">
    <property type="protein sequence ID" value="KFB47211.1"/>
    <property type="molecule type" value="Genomic_DNA"/>
</dbReference>
<reference evidence="2" key="2">
    <citation type="submission" date="2020-05" db="UniProtKB">
        <authorList>
            <consortium name="EnsemblMetazoa"/>
        </authorList>
    </citation>
    <scope>IDENTIFICATION</scope>
</reference>
<dbReference type="EMBL" id="ATLV01022172">
    <property type="status" value="NOT_ANNOTATED_CDS"/>
    <property type="molecule type" value="Genomic_DNA"/>
</dbReference>
<dbReference type="VEuPathDB" id="VectorBase:ASIC015235"/>
<keyword evidence="3" id="KW-1185">Reference proteome</keyword>
<sequence length="138" mass="15451">MRFCLNIRDYNSPAAVSWLGALGICTQRGDEDILQSEKHRSLSLSPLPRPIPLRIVIRTGQTFETGPTSRRYAVRSGLGSGVECLRSAEPRGMQMQRFSCNAPPHRKRVLSCETTKDQLLACTSRLPENRRNDGNQPV</sequence>
<dbReference type="AlphaFoldDB" id="A0A084WAG7"/>
<reference evidence="1 3" key="1">
    <citation type="journal article" date="2014" name="BMC Genomics">
        <title>Genome sequence of Anopheles sinensis provides insight into genetics basis of mosquito competence for malaria parasites.</title>
        <authorList>
            <person name="Zhou D."/>
            <person name="Zhang D."/>
            <person name="Ding G."/>
            <person name="Shi L."/>
            <person name="Hou Q."/>
            <person name="Ye Y."/>
            <person name="Xu Y."/>
            <person name="Zhou H."/>
            <person name="Xiong C."/>
            <person name="Li S."/>
            <person name="Yu J."/>
            <person name="Hong S."/>
            <person name="Yu X."/>
            <person name="Zou P."/>
            <person name="Chen C."/>
            <person name="Chang X."/>
            <person name="Wang W."/>
            <person name="Lv Y."/>
            <person name="Sun Y."/>
            <person name="Ma L."/>
            <person name="Shen B."/>
            <person name="Zhu C."/>
        </authorList>
    </citation>
    <scope>NUCLEOTIDE SEQUENCE [LARGE SCALE GENOMIC DNA]</scope>
</reference>
<gene>
    <name evidence="1" type="ORF">ZHAS_00015235</name>
</gene>
<proteinExistence type="predicted"/>
<protein>
    <submittedName>
        <fullName evidence="1 2">Uncharacterized protein</fullName>
    </submittedName>
</protein>
<dbReference type="Proteomes" id="UP000030765">
    <property type="component" value="Unassembled WGS sequence"/>
</dbReference>